<dbReference type="HOGENOM" id="CLU_749727_0_0_10"/>
<dbReference type="GO" id="GO:0000166">
    <property type="term" value="F:nucleotide binding"/>
    <property type="evidence" value="ECO:0007669"/>
    <property type="project" value="InterPro"/>
</dbReference>
<comment type="caution">
    <text evidence="3">The sequence shown here is derived from an EMBL/GenBank/DDBJ whole genome shotgun (WGS) entry which is preliminary data.</text>
</comment>
<dbReference type="InterPro" id="IPR051450">
    <property type="entry name" value="Gfo/Idh/MocA_Oxidoreductases"/>
</dbReference>
<protein>
    <submittedName>
        <fullName evidence="3">Uncharacterized protein</fullName>
    </submittedName>
</protein>
<name>A0A0F5JI91_9BACT</name>
<reference evidence="3 4" key="1">
    <citation type="submission" date="2013-04" db="EMBL/GenBank/DDBJ databases">
        <title>The Genome Sequence of Parabacteroides gordonii DSM 23371.</title>
        <authorList>
            <consortium name="The Broad Institute Genomics Platform"/>
            <person name="Earl A."/>
            <person name="Ward D."/>
            <person name="Feldgarden M."/>
            <person name="Gevers D."/>
            <person name="Martens E."/>
            <person name="Sakamoto M."/>
            <person name="Benno Y."/>
            <person name="Suzuki N."/>
            <person name="Matsunaga N."/>
            <person name="Koshihara K."/>
            <person name="Seki M."/>
            <person name="Komiya H."/>
            <person name="Walker B."/>
            <person name="Young S."/>
            <person name="Zeng Q."/>
            <person name="Gargeya S."/>
            <person name="Fitzgerald M."/>
            <person name="Haas B."/>
            <person name="Abouelleil A."/>
            <person name="Allen A.W."/>
            <person name="Alvarado L."/>
            <person name="Arachchi H.M."/>
            <person name="Berlin A.M."/>
            <person name="Chapman S.B."/>
            <person name="Gainer-Dewar J."/>
            <person name="Goldberg J."/>
            <person name="Griggs A."/>
            <person name="Gujja S."/>
            <person name="Hansen M."/>
            <person name="Howarth C."/>
            <person name="Imamovic A."/>
            <person name="Ireland A."/>
            <person name="Larimer J."/>
            <person name="McCowan C."/>
            <person name="Murphy C."/>
            <person name="Pearson M."/>
            <person name="Poon T.W."/>
            <person name="Priest M."/>
            <person name="Roberts A."/>
            <person name="Saif S."/>
            <person name="Shea T."/>
            <person name="Sisk P."/>
            <person name="Sykes S."/>
            <person name="Wortman J."/>
            <person name="Nusbaum C."/>
            <person name="Birren B."/>
        </authorList>
    </citation>
    <scope>NUCLEOTIDE SEQUENCE [LARGE SCALE GENOMIC DNA]</scope>
    <source>
        <strain evidence="3 4">MS-1</strain>
    </source>
</reference>
<dbReference type="InterPro" id="IPR055170">
    <property type="entry name" value="GFO_IDH_MocA-like_dom"/>
</dbReference>
<dbReference type="InterPro" id="IPR000683">
    <property type="entry name" value="Gfo/Idh/MocA-like_OxRdtase_N"/>
</dbReference>
<dbReference type="PATRIC" id="fig|1203610.3.peg.2223"/>
<evidence type="ECO:0000313" key="4">
    <source>
        <dbReference type="Proteomes" id="UP000033035"/>
    </source>
</evidence>
<dbReference type="Proteomes" id="UP000033035">
    <property type="component" value="Unassembled WGS sequence"/>
</dbReference>
<dbReference type="SUPFAM" id="SSF51735">
    <property type="entry name" value="NAD(P)-binding Rossmann-fold domains"/>
    <property type="match status" value="1"/>
</dbReference>
<gene>
    <name evidence="3" type="ORF">HMPREF1536_02166</name>
</gene>
<dbReference type="InterPro" id="IPR036291">
    <property type="entry name" value="NAD(P)-bd_dom_sf"/>
</dbReference>
<accession>A0A0F5JI91</accession>
<dbReference type="PANTHER" id="PTHR43377">
    <property type="entry name" value="BILIVERDIN REDUCTASE A"/>
    <property type="match status" value="1"/>
</dbReference>
<dbReference type="Gene3D" id="3.40.50.720">
    <property type="entry name" value="NAD(P)-binding Rossmann-like Domain"/>
    <property type="match status" value="1"/>
</dbReference>
<dbReference type="Pfam" id="PF01408">
    <property type="entry name" value="GFO_IDH_MocA"/>
    <property type="match status" value="1"/>
</dbReference>
<sequence length="408" mass="47044">MGIFICQLKYGLFDTKDNKFDKIIRDVCSVAVYFWHSQYEHVKINHMSSKVKVGIIGFGRMGGFYLEEMRKSEKWDLVYICDTDPAARELAKSKSPNTQIIADEQIIFEDPEVEVVGLFTLADSRLRQIRKAVTFGKHIISEKPIADTIEHEWEVVRTVKDTALFSTVNLYLRNSWYHNAIKEFIQQGEIGELAIIRICHMTPGLAPGEGHEYEGPSFHDCGMHYVDIARWYAECEYKTWHAQAVRMWDYHEPWWLQCHGTFENGIVFDITQGHVYGQLSKKQTHNSYVDIIGTKGIVRMTHDFKTAIVDLRGVNTTLQIEKPYGGKNIDILCNLFADSVQTKTINPQLPLMADAAIASEYAWRFLTDAKKHEMPSIGDSQTLEEIRERRRNMTEGYGLLRCVKSYHS</sequence>
<feature type="domain" description="GFO/IDH/MocA-like oxidoreductase" evidence="2">
    <location>
        <begin position="179"/>
        <end position="298"/>
    </location>
</feature>
<evidence type="ECO:0000259" key="2">
    <source>
        <dbReference type="Pfam" id="PF22725"/>
    </source>
</evidence>
<dbReference type="EMBL" id="AQHW01000013">
    <property type="protein sequence ID" value="KKB57444.1"/>
    <property type="molecule type" value="Genomic_DNA"/>
</dbReference>
<dbReference type="STRING" id="1203610.HMPREF1536_02166"/>
<evidence type="ECO:0000259" key="1">
    <source>
        <dbReference type="Pfam" id="PF01408"/>
    </source>
</evidence>
<evidence type="ECO:0000313" key="3">
    <source>
        <dbReference type="EMBL" id="KKB57444.1"/>
    </source>
</evidence>
<feature type="domain" description="Gfo/Idh/MocA-like oxidoreductase N-terminal" evidence="1">
    <location>
        <begin position="51"/>
        <end position="164"/>
    </location>
</feature>
<dbReference type="AlphaFoldDB" id="A0A0F5JI91"/>
<organism evidence="3 4">
    <name type="scientific">Parabacteroides gordonii MS-1 = DSM 23371</name>
    <dbReference type="NCBI Taxonomy" id="1203610"/>
    <lineage>
        <taxon>Bacteria</taxon>
        <taxon>Pseudomonadati</taxon>
        <taxon>Bacteroidota</taxon>
        <taxon>Bacteroidia</taxon>
        <taxon>Bacteroidales</taxon>
        <taxon>Tannerellaceae</taxon>
        <taxon>Parabacteroides</taxon>
    </lineage>
</organism>
<keyword evidence="4" id="KW-1185">Reference proteome</keyword>
<dbReference type="Gene3D" id="3.30.360.10">
    <property type="entry name" value="Dihydrodipicolinate Reductase, domain 2"/>
    <property type="match status" value="1"/>
</dbReference>
<dbReference type="Pfam" id="PF22725">
    <property type="entry name" value="GFO_IDH_MocA_C3"/>
    <property type="match status" value="1"/>
</dbReference>
<dbReference type="PANTHER" id="PTHR43377:SF1">
    <property type="entry name" value="BILIVERDIN REDUCTASE A"/>
    <property type="match status" value="1"/>
</dbReference>
<dbReference type="SUPFAM" id="SSF55347">
    <property type="entry name" value="Glyceraldehyde-3-phosphate dehydrogenase-like, C-terminal domain"/>
    <property type="match status" value="1"/>
</dbReference>
<proteinExistence type="predicted"/>